<feature type="transmembrane region" description="Helical" evidence="1">
    <location>
        <begin position="296"/>
        <end position="314"/>
    </location>
</feature>
<dbReference type="EnsemblBacteria" id="ACC84819">
    <property type="protein sequence ID" value="ACC84819"/>
    <property type="gene ID" value="Npun_R6560"/>
</dbReference>
<evidence type="ECO:0000313" key="3">
    <source>
        <dbReference type="EMBL" id="ACC84819.1"/>
    </source>
</evidence>
<dbReference type="Pfam" id="PF01757">
    <property type="entry name" value="Acyl_transf_3"/>
    <property type="match status" value="1"/>
</dbReference>
<dbReference type="STRING" id="63737.Npun_R6560"/>
<dbReference type="GO" id="GO:0016747">
    <property type="term" value="F:acyltransferase activity, transferring groups other than amino-acyl groups"/>
    <property type="evidence" value="ECO:0007669"/>
    <property type="project" value="InterPro"/>
</dbReference>
<dbReference type="eggNOG" id="COG3594">
    <property type="taxonomic scope" value="Bacteria"/>
</dbReference>
<feature type="transmembrane region" description="Helical" evidence="1">
    <location>
        <begin position="61"/>
        <end position="82"/>
    </location>
</feature>
<feature type="transmembrane region" description="Helical" evidence="1">
    <location>
        <begin position="118"/>
        <end position="138"/>
    </location>
</feature>
<name>B2IZH7_NOSP7</name>
<reference evidence="3 4" key="2">
    <citation type="journal article" date="2013" name="Plant Physiol.">
        <title>A Nostoc punctiforme Sugar Transporter Necessary to Establish a Cyanobacterium-Plant Symbiosis.</title>
        <authorList>
            <person name="Ekman M."/>
            <person name="Picossi S."/>
            <person name="Campbell E.L."/>
            <person name="Meeks J.C."/>
            <person name="Flores E."/>
        </authorList>
    </citation>
    <scope>NUCLEOTIDE SEQUENCE [LARGE SCALE GENOMIC DNA]</scope>
    <source>
        <strain evidence="4">ATCC 29133 / PCC 73102</strain>
    </source>
</reference>
<feature type="domain" description="Acyltransferase 3" evidence="2">
    <location>
        <begin position="6"/>
        <end position="298"/>
    </location>
</feature>
<keyword evidence="3" id="KW-0012">Acyltransferase</keyword>
<feature type="transmembrane region" description="Helical" evidence="1">
    <location>
        <begin position="234"/>
        <end position="260"/>
    </location>
</feature>
<dbReference type="KEGG" id="npu:Npun_R6560"/>
<feature type="transmembrane region" description="Helical" evidence="1">
    <location>
        <begin position="150"/>
        <end position="168"/>
    </location>
</feature>
<feature type="transmembrane region" description="Helical" evidence="1">
    <location>
        <begin position="204"/>
        <end position="228"/>
    </location>
</feature>
<sequence length="355" mass="40889">MSQRIEWIDCWKGLAIITVVVGHIVNPVSKYIFWFHMPLFFFISGYLYSKKTDYSAFFKKKLLHLLVPYFSFLFLFTLLQYLPLIIDSWQHKKILSIDKLIISIFPVIWKQLYGGANLALWFSVFWFVTCLFITQQLYNLLYIKFGSNNWLMIKIMLGSYCLAMINYYLKNVAFPWNINVVAMALPFYWLGHMAAKSFLINTKILILGTIIFLTAILLDTVSLLHFAFNMKGTSYGVLIFNVVIALSGIIITQQFALLLYNKSYIGNALRELGNASMIVMYLHQPIQITMKNYPIFAAQGIRVLGALIISYIIYKITCNFSIMRQLFLGDFSTPNAKSSRASASQSVLTQGIRKN</sequence>
<organism evidence="3 4">
    <name type="scientific">Nostoc punctiforme (strain ATCC 29133 / PCC 73102)</name>
    <dbReference type="NCBI Taxonomy" id="63737"/>
    <lineage>
        <taxon>Bacteria</taxon>
        <taxon>Bacillati</taxon>
        <taxon>Cyanobacteriota</taxon>
        <taxon>Cyanophyceae</taxon>
        <taxon>Nostocales</taxon>
        <taxon>Nostocaceae</taxon>
        <taxon>Nostoc</taxon>
    </lineage>
</organism>
<gene>
    <name evidence="3" type="ordered locus">Npun_R6560</name>
</gene>
<evidence type="ECO:0000313" key="4">
    <source>
        <dbReference type="Proteomes" id="UP000001191"/>
    </source>
</evidence>
<dbReference type="OrthoDB" id="6623990at2"/>
<evidence type="ECO:0000256" key="1">
    <source>
        <dbReference type="SAM" id="Phobius"/>
    </source>
</evidence>
<keyword evidence="3" id="KW-0808">Transferase</keyword>
<keyword evidence="1" id="KW-1133">Transmembrane helix</keyword>
<dbReference type="Proteomes" id="UP000001191">
    <property type="component" value="Chromosome"/>
</dbReference>
<dbReference type="HOGENOM" id="CLU_023915_4_0_3"/>
<keyword evidence="1" id="KW-0472">Membrane</keyword>
<dbReference type="PANTHER" id="PTHR37312">
    <property type="entry name" value="MEMBRANE-BOUND ACYLTRANSFERASE YKRP-RELATED"/>
    <property type="match status" value="1"/>
</dbReference>
<dbReference type="RefSeq" id="WP_012412755.1">
    <property type="nucleotide sequence ID" value="NC_010628.1"/>
</dbReference>
<proteinExistence type="predicted"/>
<dbReference type="EMBL" id="CP001037">
    <property type="protein sequence ID" value="ACC84819.1"/>
    <property type="molecule type" value="Genomic_DNA"/>
</dbReference>
<dbReference type="AlphaFoldDB" id="B2IZH7"/>
<dbReference type="InterPro" id="IPR052734">
    <property type="entry name" value="Nod_factor_acetyltransferase"/>
</dbReference>
<feature type="transmembrane region" description="Helical" evidence="1">
    <location>
        <begin position="174"/>
        <end position="192"/>
    </location>
</feature>
<keyword evidence="4" id="KW-1185">Reference proteome</keyword>
<evidence type="ECO:0000259" key="2">
    <source>
        <dbReference type="Pfam" id="PF01757"/>
    </source>
</evidence>
<protein>
    <submittedName>
        <fullName evidence="3">Acyltransferase 3</fullName>
    </submittedName>
</protein>
<keyword evidence="1" id="KW-0812">Transmembrane</keyword>
<feature type="transmembrane region" description="Helical" evidence="1">
    <location>
        <begin position="7"/>
        <end position="25"/>
    </location>
</feature>
<dbReference type="InterPro" id="IPR002656">
    <property type="entry name" value="Acyl_transf_3_dom"/>
</dbReference>
<accession>B2IZH7</accession>
<dbReference type="PANTHER" id="PTHR37312:SF1">
    <property type="entry name" value="MEMBRANE-BOUND ACYLTRANSFERASE YKRP-RELATED"/>
    <property type="match status" value="1"/>
</dbReference>
<reference evidence="4" key="1">
    <citation type="submission" date="2008-04" db="EMBL/GenBank/DDBJ databases">
        <title>Complete sequence of chromosome of Nostoc punctiforme ATCC 29133.</title>
        <authorList>
            <consortium name="US DOE Joint Genome Institute"/>
            <person name="Copeland A."/>
            <person name="Lucas S."/>
            <person name="Lapidus A."/>
            <person name="Glavina del Rio T."/>
            <person name="Dalin E."/>
            <person name="Tice H."/>
            <person name="Pitluck S."/>
            <person name="Chain P."/>
            <person name="Malfatti S."/>
            <person name="Shin M."/>
            <person name="Vergez L."/>
            <person name="Schmutz J."/>
            <person name="Larimer F."/>
            <person name="Land M."/>
            <person name="Hauser L."/>
            <person name="Kyrpides N."/>
            <person name="Kim E."/>
            <person name="Meeks J.C."/>
            <person name="Elhai J."/>
            <person name="Campbell E.L."/>
            <person name="Thiel T."/>
            <person name="Longmire J."/>
            <person name="Potts M."/>
            <person name="Atlas R."/>
        </authorList>
    </citation>
    <scope>NUCLEOTIDE SEQUENCE [LARGE SCALE GENOMIC DNA]</scope>
    <source>
        <strain evidence="4">ATCC 29133 / PCC 73102</strain>
    </source>
</reference>